<dbReference type="InterPro" id="IPR037165">
    <property type="entry name" value="AldOxase/xan_DH_Mopterin-bd_sf"/>
</dbReference>
<name>A0A9X2T4T7_9HYPH</name>
<keyword evidence="1" id="KW-0500">Molybdenum</keyword>
<dbReference type="GO" id="GO:0005506">
    <property type="term" value="F:iron ion binding"/>
    <property type="evidence" value="ECO:0007669"/>
    <property type="project" value="InterPro"/>
</dbReference>
<evidence type="ECO:0000256" key="1">
    <source>
        <dbReference type="ARBA" id="ARBA00022505"/>
    </source>
</evidence>
<dbReference type="InterPro" id="IPR000674">
    <property type="entry name" value="Ald_Oxase/Xan_DH_a/b"/>
</dbReference>
<dbReference type="SUPFAM" id="SSF54665">
    <property type="entry name" value="CO dehydrogenase molybdoprotein N-domain-like"/>
    <property type="match status" value="1"/>
</dbReference>
<gene>
    <name evidence="4" type="ORF">NVS89_15495</name>
</gene>
<dbReference type="SMART" id="SM01008">
    <property type="entry name" value="Ald_Xan_dh_C"/>
    <property type="match status" value="1"/>
</dbReference>
<reference evidence="4" key="1">
    <citation type="submission" date="2022-08" db="EMBL/GenBank/DDBJ databases">
        <authorList>
            <person name="Li F."/>
        </authorList>
    </citation>
    <scope>NUCLEOTIDE SEQUENCE</scope>
    <source>
        <strain evidence="4">MQZ15Z-1</strain>
    </source>
</reference>
<dbReference type="Pfam" id="PF20256">
    <property type="entry name" value="MoCoBD_2"/>
    <property type="match status" value="1"/>
</dbReference>
<dbReference type="InterPro" id="IPR046867">
    <property type="entry name" value="AldOxase/xan_DH_MoCoBD2"/>
</dbReference>
<proteinExistence type="predicted"/>
<dbReference type="Proteomes" id="UP001151088">
    <property type="component" value="Unassembled WGS sequence"/>
</dbReference>
<dbReference type="PANTHER" id="PTHR11908">
    <property type="entry name" value="XANTHINE DEHYDROGENASE"/>
    <property type="match status" value="1"/>
</dbReference>
<dbReference type="InterPro" id="IPR036856">
    <property type="entry name" value="Ald_Oxase/Xan_DH_a/b_sf"/>
</dbReference>
<organism evidence="4 5">
    <name type="scientific">Ancylobacter mangrovi</name>
    <dbReference type="NCBI Taxonomy" id="2972472"/>
    <lineage>
        <taxon>Bacteria</taxon>
        <taxon>Pseudomonadati</taxon>
        <taxon>Pseudomonadota</taxon>
        <taxon>Alphaproteobacteria</taxon>
        <taxon>Hyphomicrobiales</taxon>
        <taxon>Xanthobacteraceae</taxon>
        <taxon>Ancylobacter</taxon>
    </lineage>
</organism>
<evidence type="ECO:0000313" key="4">
    <source>
        <dbReference type="EMBL" id="MCS0496506.1"/>
    </source>
</evidence>
<dbReference type="Pfam" id="PF02738">
    <property type="entry name" value="MoCoBD_1"/>
    <property type="match status" value="1"/>
</dbReference>
<dbReference type="SUPFAM" id="SSF56003">
    <property type="entry name" value="Molybdenum cofactor-binding domain"/>
    <property type="match status" value="1"/>
</dbReference>
<dbReference type="Gene3D" id="3.30.365.10">
    <property type="entry name" value="Aldehyde oxidase/xanthine dehydrogenase, molybdopterin binding domain"/>
    <property type="match status" value="4"/>
</dbReference>
<keyword evidence="5" id="KW-1185">Reference proteome</keyword>
<evidence type="ECO:0000256" key="2">
    <source>
        <dbReference type="ARBA" id="ARBA00023002"/>
    </source>
</evidence>
<dbReference type="AlphaFoldDB" id="A0A9X2T4T7"/>
<keyword evidence="2" id="KW-0560">Oxidoreductase</keyword>
<accession>A0A9X2T4T7</accession>
<dbReference type="PANTHER" id="PTHR11908:SF132">
    <property type="entry name" value="ALDEHYDE OXIDASE 1-RELATED"/>
    <property type="match status" value="1"/>
</dbReference>
<dbReference type="InterPro" id="IPR016208">
    <property type="entry name" value="Ald_Oxase/xanthine_DH-like"/>
</dbReference>
<dbReference type="EMBL" id="JANTHZ010000007">
    <property type="protein sequence ID" value="MCS0496506.1"/>
    <property type="molecule type" value="Genomic_DNA"/>
</dbReference>
<evidence type="ECO:0000313" key="5">
    <source>
        <dbReference type="Proteomes" id="UP001151088"/>
    </source>
</evidence>
<sequence>MSMERSGHARADASGVGAAVLRKEDARFLEGRGQYVADIRLPGTLEVAFVRSPVAHARLKAVHVPADLERRVFTAEDLADMKPIRAATALPGFKHSSEPVLASGKIRYVGEIIAMCVAPSRAEAEDMAARVGLDYEELPAVADVARAMAPDAPLVHEEWGDNVFITFSEDAGGDIDRVAAEAAITVTREIRTARHCMFPMEGRGVLAHMDARLDFLTVISATQMPHVVQHGLAECLGLPDGKVRVISPDVGGGFGYKGLLLREEVALAWLTRRLGVPVRWLEDCREHLTANANCREHAYAITGYADSEGRLLGLDCVAHVDAGAYSVYPTSSALEAAQVANLLPGPYDLPVYRCRSHAVASNKCPILPYRGVARTGVCLALETVLDAIAVEAGIEPWELRLRNLVGPERMPFENVLKKHFDSGDYPQCLRRAVDAIDLPAIRERQKAPEADGRRIGVGLAIFCEQGAHGTSVLASWGRPVVPGYEQATARLTADGELEIRVGTHSHGQGHETTYAQIAHEILGLPLERIKVFQGDTLLVPFSTGTWGSRSIVMGGGAVAEASRALALRIGAIGAWLLQAEADAVEVGAGMVRGGEASVSFGEVARAWYLQPQQLPPGVDTTGLEVTAGYRAERDSGTFSYATHAALVAVDTETGLVEILDYVVVEDGGVLVNPMIVDGQITGGTAQGIGTGLFEAMPFDSEGQPLASTLLDYLLPGAADVPDIRILHMETPSPYTAFGVKGIGEGGAVAPPAALVSAVNDALRPLGVAFCDVPLTPDAILGAILAAGER</sequence>
<feature type="domain" description="Aldehyde oxidase/xanthine dehydrogenase a/b hammerhead" evidence="3">
    <location>
        <begin position="30"/>
        <end position="139"/>
    </location>
</feature>
<comment type="caution">
    <text evidence="4">The sequence shown here is derived from an EMBL/GenBank/DDBJ whole genome shotgun (WGS) entry which is preliminary data.</text>
</comment>
<dbReference type="Pfam" id="PF01315">
    <property type="entry name" value="Ald_Xan_dh_C"/>
    <property type="match status" value="1"/>
</dbReference>
<protein>
    <submittedName>
        <fullName evidence="4">Xanthine dehydrogenase family protein molybdopterin-binding subunit</fullName>
    </submittedName>
</protein>
<evidence type="ECO:0000259" key="3">
    <source>
        <dbReference type="SMART" id="SM01008"/>
    </source>
</evidence>
<dbReference type="Gene3D" id="3.90.1170.50">
    <property type="entry name" value="Aldehyde oxidase/xanthine dehydrogenase, a/b hammerhead"/>
    <property type="match status" value="1"/>
</dbReference>
<dbReference type="InterPro" id="IPR008274">
    <property type="entry name" value="AldOxase/xan_DH_MoCoBD1"/>
</dbReference>
<dbReference type="GO" id="GO:0016491">
    <property type="term" value="F:oxidoreductase activity"/>
    <property type="evidence" value="ECO:0007669"/>
    <property type="project" value="UniProtKB-KW"/>
</dbReference>